<keyword evidence="1" id="KW-0862">Zinc</keyword>
<dbReference type="SUPFAM" id="SSF57667">
    <property type="entry name" value="beta-beta-alpha zinc fingers"/>
    <property type="match status" value="1"/>
</dbReference>
<gene>
    <name evidence="3" type="ORF">AK830_g4272</name>
</gene>
<dbReference type="AlphaFoldDB" id="A0A0P7AWE6"/>
<accession>A0A0P7AWE6</accession>
<evidence type="ECO:0000313" key="3">
    <source>
        <dbReference type="EMBL" id="KPM42304.1"/>
    </source>
</evidence>
<protein>
    <recommendedName>
        <fullName evidence="2">C2H2-type domain-containing protein</fullName>
    </recommendedName>
</protein>
<proteinExistence type="predicted"/>
<dbReference type="InterPro" id="IPR036236">
    <property type="entry name" value="Znf_C2H2_sf"/>
</dbReference>
<name>A0A0P7AWE6_9HYPO</name>
<feature type="domain" description="C2H2-type" evidence="2">
    <location>
        <begin position="201"/>
        <end position="228"/>
    </location>
</feature>
<comment type="caution">
    <text evidence="3">The sequence shown here is derived from an EMBL/GenBank/DDBJ whole genome shotgun (WGS) entry which is preliminary data.</text>
</comment>
<keyword evidence="1" id="KW-0863">Zinc-finger</keyword>
<dbReference type="Proteomes" id="UP000050424">
    <property type="component" value="Unassembled WGS sequence"/>
</dbReference>
<reference evidence="3 4" key="1">
    <citation type="submission" date="2015-09" db="EMBL/GenBank/DDBJ databases">
        <title>Draft genome of a European isolate of the apple canker pathogen Neonectria ditissima.</title>
        <authorList>
            <person name="Gomez-Cortecero A."/>
            <person name="Harrison R.J."/>
            <person name="Armitage A.D."/>
        </authorList>
    </citation>
    <scope>NUCLEOTIDE SEQUENCE [LARGE SCALE GENOMIC DNA]</scope>
    <source>
        <strain evidence="3 4">R09/05</strain>
    </source>
</reference>
<dbReference type="PROSITE" id="PS00028">
    <property type="entry name" value="ZINC_FINGER_C2H2_1"/>
    <property type="match status" value="1"/>
</dbReference>
<evidence type="ECO:0000313" key="4">
    <source>
        <dbReference type="Proteomes" id="UP000050424"/>
    </source>
</evidence>
<keyword evidence="4" id="KW-1185">Reference proteome</keyword>
<feature type="domain" description="C2H2-type" evidence="2">
    <location>
        <begin position="229"/>
        <end position="256"/>
    </location>
</feature>
<evidence type="ECO:0000256" key="1">
    <source>
        <dbReference type="PROSITE-ProRule" id="PRU00042"/>
    </source>
</evidence>
<dbReference type="InterPro" id="IPR013087">
    <property type="entry name" value="Znf_C2H2_type"/>
</dbReference>
<dbReference type="Gene3D" id="3.30.160.60">
    <property type="entry name" value="Classic Zinc Finger"/>
    <property type="match status" value="1"/>
</dbReference>
<dbReference type="PROSITE" id="PS50157">
    <property type="entry name" value="ZINC_FINGER_C2H2_2"/>
    <property type="match status" value="2"/>
</dbReference>
<dbReference type="GO" id="GO:0008270">
    <property type="term" value="F:zinc ion binding"/>
    <property type="evidence" value="ECO:0007669"/>
    <property type="project" value="UniProtKB-KW"/>
</dbReference>
<organism evidence="3 4">
    <name type="scientific">Neonectria ditissima</name>
    <dbReference type="NCBI Taxonomy" id="78410"/>
    <lineage>
        <taxon>Eukaryota</taxon>
        <taxon>Fungi</taxon>
        <taxon>Dikarya</taxon>
        <taxon>Ascomycota</taxon>
        <taxon>Pezizomycotina</taxon>
        <taxon>Sordariomycetes</taxon>
        <taxon>Hypocreomycetidae</taxon>
        <taxon>Hypocreales</taxon>
        <taxon>Nectriaceae</taxon>
        <taxon>Neonectria</taxon>
    </lineage>
</organism>
<dbReference type="OrthoDB" id="5977959at2759"/>
<evidence type="ECO:0000259" key="2">
    <source>
        <dbReference type="PROSITE" id="PS50157"/>
    </source>
</evidence>
<dbReference type="EMBL" id="LKCW01000051">
    <property type="protein sequence ID" value="KPM42304.1"/>
    <property type="molecule type" value="Genomic_DNA"/>
</dbReference>
<keyword evidence="1" id="KW-0479">Metal-binding</keyword>
<dbReference type="STRING" id="78410.A0A0P7AWE6"/>
<sequence length="293" mass="33137">MDYKSFTYGLFSLSTGDFTLSKYIDGISYITRQGTILATHGGHEAVLEQVQAYLPSMDVDRTDIQLIDGDGIELYTYHYTYHLPLAVLISYLPRYIQFQDWQRFVRVSARDVGGYEAAAVFPKNTGLVEVALRNNGHVIRLGYACRNPDRNKEYIISFPNNPSNYTVVFTGTSGAQAVSTPGHQGLAPELATGSHTASLLYACAGCGNRYLDVSALHKHILEYTQDRRFICRTCGRIFDAEYHRLLHETKHKASSRRRIHAFKPCRRTKCNKHNPCERCLSDRVEQSRGTAKI</sequence>